<organism evidence="12">
    <name type="scientific">Gasterosteus aculeatus</name>
    <name type="common">Three-spined stickleback</name>
    <dbReference type="NCBI Taxonomy" id="69293"/>
    <lineage>
        <taxon>Eukaryota</taxon>
        <taxon>Metazoa</taxon>
        <taxon>Chordata</taxon>
        <taxon>Craniata</taxon>
        <taxon>Vertebrata</taxon>
        <taxon>Euteleostomi</taxon>
        <taxon>Actinopterygii</taxon>
        <taxon>Neopterygii</taxon>
        <taxon>Teleostei</taxon>
        <taxon>Neoteleostei</taxon>
        <taxon>Acanthomorphata</taxon>
        <taxon>Eupercaria</taxon>
        <taxon>Perciformes</taxon>
        <taxon>Cottioidei</taxon>
        <taxon>Gasterosteales</taxon>
        <taxon>Gasterosteidae</taxon>
        <taxon>Gasterosteus</taxon>
    </lineage>
</organism>
<dbReference type="OMA" id="FAMNLMM"/>
<keyword evidence="7" id="KW-0325">Glycoprotein</keyword>
<keyword evidence="5 10" id="KW-0472">Membrane</keyword>
<name>G3NPX5_GASAC</name>
<dbReference type="Pfam" id="PF00001">
    <property type="entry name" value="7tm_1"/>
    <property type="match status" value="1"/>
</dbReference>
<dbReference type="PANTHER" id="PTHR24232">
    <property type="entry name" value="G-PROTEIN COUPLED RECEPTOR"/>
    <property type="match status" value="1"/>
</dbReference>
<dbReference type="GO" id="GO:0070915">
    <property type="term" value="F:lysophosphatidic acid receptor activity"/>
    <property type="evidence" value="ECO:0007669"/>
    <property type="project" value="TreeGrafter"/>
</dbReference>
<dbReference type="AlphaFoldDB" id="G3NPX5"/>
<reference evidence="12" key="1">
    <citation type="submission" date="2006-01" db="EMBL/GenBank/DDBJ databases">
        <authorList>
            <person name="Lindblad-Toh K."/>
            <person name="Mauceli E."/>
            <person name="Grabherr M."/>
            <person name="Chang J.L."/>
            <person name="Lander E.S."/>
        </authorList>
    </citation>
    <scope>NUCLEOTIDE SEQUENCE [LARGE SCALE GENOMIC DNA]</scope>
</reference>
<evidence type="ECO:0000256" key="7">
    <source>
        <dbReference type="ARBA" id="ARBA00023180"/>
    </source>
</evidence>
<dbReference type="GO" id="GO:0035025">
    <property type="term" value="P:positive regulation of Rho protein signal transduction"/>
    <property type="evidence" value="ECO:0007669"/>
    <property type="project" value="TreeGrafter"/>
</dbReference>
<keyword evidence="3 10" id="KW-1133">Transmembrane helix</keyword>
<dbReference type="eggNOG" id="ENOG502RYBB">
    <property type="taxonomic scope" value="Eukaryota"/>
</dbReference>
<evidence type="ECO:0000259" key="11">
    <source>
        <dbReference type="PROSITE" id="PS50262"/>
    </source>
</evidence>
<dbReference type="GO" id="GO:0007200">
    <property type="term" value="P:phospholipase C-activating G protein-coupled receptor signaling pathway"/>
    <property type="evidence" value="ECO:0007669"/>
    <property type="project" value="TreeGrafter"/>
</dbReference>
<evidence type="ECO:0000256" key="5">
    <source>
        <dbReference type="ARBA" id="ARBA00023136"/>
    </source>
</evidence>
<evidence type="ECO:0000256" key="2">
    <source>
        <dbReference type="ARBA" id="ARBA00022692"/>
    </source>
</evidence>
<dbReference type="CDD" id="cd14982">
    <property type="entry name" value="7tmA_purinoceptor-like"/>
    <property type="match status" value="1"/>
</dbReference>
<dbReference type="PRINTS" id="PR00237">
    <property type="entry name" value="GPCRRHODOPSN"/>
</dbReference>
<dbReference type="PROSITE" id="PS50262">
    <property type="entry name" value="G_PROTEIN_RECEP_F1_2"/>
    <property type="match status" value="1"/>
</dbReference>
<evidence type="ECO:0000256" key="1">
    <source>
        <dbReference type="ARBA" id="ARBA00004141"/>
    </source>
</evidence>
<evidence type="ECO:0000256" key="4">
    <source>
        <dbReference type="ARBA" id="ARBA00023040"/>
    </source>
</evidence>
<keyword evidence="4" id="KW-0297">G-protein coupled receptor</keyword>
<dbReference type="Ensembl" id="ENSGACT00000007409.1">
    <property type="protein sequence ID" value="ENSGACP00000007390.1"/>
    <property type="gene ID" value="ENSGACG00000005595.1"/>
</dbReference>
<feature type="region of interest" description="Disordered" evidence="9">
    <location>
        <begin position="1"/>
        <end position="22"/>
    </location>
</feature>
<feature type="transmembrane region" description="Helical" evidence="10">
    <location>
        <begin position="205"/>
        <end position="228"/>
    </location>
</feature>
<keyword evidence="6" id="KW-0675">Receptor</keyword>
<dbReference type="GO" id="GO:0005886">
    <property type="term" value="C:plasma membrane"/>
    <property type="evidence" value="ECO:0007669"/>
    <property type="project" value="TreeGrafter"/>
</dbReference>
<feature type="domain" description="G-protein coupled receptors family 1 profile" evidence="11">
    <location>
        <begin position="60"/>
        <end position="298"/>
    </location>
</feature>
<evidence type="ECO:0000313" key="12">
    <source>
        <dbReference type="Ensembl" id="ENSGACP00000007390.1"/>
    </source>
</evidence>
<feature type="transmembrane region" description="Helical" evidence="10">
    <location>
        <begin position="45"/>
        <end position="69"/>
    </location>
</feature>
<evidence type="ECO:0000256" key="3">
    <source>
        <dbReference type="ARBA" id="ARBA00022989"/>
    </source>
</evidence>
<accession>G3NPX5</accession>
<reference evidence="12" key="2">
    <citation type="submission" date="2024-04" db="UniProtKB">
        <authorList>
            <consortium name="Ensembl"/>
        </authorList>
    </citation>
    <scope>IDENTIFICATION</scope>
</reference>
<sequence length="305" mass="34035">LWSQSQLLQPSFHPGASRRGLGEKNDMLNATLEDGGAERDMRSPAYAALFGSVVALGLPFNAASLWILVRRHSLKCPCVIFMVNLAVSDLLLVVTLCMRVYFYTTGVWPLGNMACVWTTMLFRNNIRSSSIFITFISVDRLLAVVYPLRSRHRRTASNACRAAVVVWLFVVAMNVEEGLEFSAFLKDYNGSSCFEFREQPPQGSVMAYCQPVLVLTMLAVNIVSTALVSLTLRTRSKGSAGIKNKVNVMLIFAMNLAMFAVFFLPVSMAVFFKEGWSRFRTPLICLASVNCCLDPLLYYFSFDGF</sequence>
<dbReference type="InterPro" id="IPR000276">
    <property type="entry name" value="GPCR_Rhodpsn"/>
</dbReference>
<evidence type="ECO:0000256" key="10">
    <source>
        <dbReference type="SAM" id="Phobius"/>
    </source>
</evidence>
<feature type="transmembrane region" description="Helical" evidence="10">
    <location>
        <begin position="248"/>
        <end position="272"/>
    </location>
</feature>
<comment type="subcellular location">
    <subcellularLocation>
        <location evidence="1">Membrane</location>
        <topology evidence="1">Multi-pass membrane protein</topology>
    </subcellularLocation>
</comment>
<dbReference type="SUPFAM" id="SSF81321">
    <property type="entry name" value="Family A G protein-coupled receptor-like"/>
    <property type="match status" value="1"/>
</dbReference>
<keyword evidence="8" id="KW-0807">Transducer</keyword>
<evidence type="ECO:0000256" key="9">
    <source>
        <dbReference type="SAM" id="MobiDB-lite"/>
    </source>
</evidence>
<dbReference type="STRING" id="69293.ENSGACP00000007390"/>
<keyword evidence="2 10" id="KW-0812">Transmembrane</keyword>
<evidence type="ECO:0000256" key="8">
    <source>
        <dbReference type="ARBA" id="ARBA00023224"/>
    </source>
</evidence>
<proteinExistence type="predicted"/>
<feature type="transmembrane region" description="Helical" evidence="10">
    <location>
        <begin position="126"/>
        <end position="146"/>
    </location>
</feature>
<dbReference type="PANTHER" id="PTHR24232:SF90">
    <property type="entry name" value="LYSOPHOSPHATIDIC ACID RECEPTOR 5B"/>
    <property type="match status" value="1"/>
</dbReference>
<dbReference type="InterPro" id="IPR017452">
    <property type="entry name" value="GPCR_Rhodpsn_7TM"/>
</dbReference>
<dbReference type="Bgee" id="ENSGACG00000005595">
    <property type="expression patterns" value="Expressed in spleen and 2 other cell types or tissues"/>
</dbReference>
<evidence type="ECO:0000256" key="6">
    <source>
        <dbReference type="ARBA" id="ARBA00023170"/>
    </source>
</evidence>
<dbReference type="InParanoid" id="G3NPX5"/>
<protein>
    <submittedName>
        <fullName evidence="12">Lysophosphatidic acid receptor 5b</fullName>
    </submittedName>
</protein>
<dbReference type="Gene3D" id="1.20.1070.10">
    <property type="entry name" value="Rhodopsin 7-helix transmembrane proteins"/>
    <property type="match status" value="1"/>
</dbReference>
<feature type="transmembrane region" description="Helical" evidence="10">
    <location>
        <begin position="81"/>
        <end position="102"/>
    </location>
</feature>